<evidence type="ECO:0000313" key="2">
    <source>
        <dbReference type="Proteomes" id="UP000499080"/>
    </source>
</evidence>
<dbReference type="EMBL" id="BGPR01001390">
    <property type="protein sequence ID" value="GBM52707.1"/>
    <property type="molecule type" value="Genomic_DNA"/>
</dbReference>
<gene>
    <name evidence="1" type="ORF">AVEN_204692_1</name>
</gene>
<name>A0A4Y2GHQ7_ARAVE</name>
<evidence type="ECO:0000313" key="1">
    <source>
        <dbReference type="EMBL" id="GBM52707.1"/>
    </source>
</evidence>
<reference evidence="1 2" key="1">
    <citation type="journal article" date="2019" name="Sci. Rep.">
        <title>Orb-weaving spider Araneus ventricosus genome elucidates the spidroin gene catalogue.</title>
        <authorList>
            <person name="Kono N."/>
            <person name="Nakamura H."/>
            <person name="Ohtoshi R."/>
            <person name="Moran D.A.P."/>
            <person name="Shinohara A."/>
            <person name="Yoshida Y."/>
            <person name="Fujiwara M."/>
            <person name="Mori M."/>
            <person name="Tomita M."/>
            <person name="Arakawa K."/>
        </authorList>
    </citation>
    <scope>NUCLEOTIDE SEQUENCE [LARGE SCALE GENOMIC DNA]</scope>
</reference>
<proteinExistence type="predicted"/>
<organism evidence="1 2">
    <name type="scientific">Araneus ventricosus</name>
    <name type="common">Orbweaver spider</name>
    <name type="synonym">Epeira ventricosa</name>
    <dbReference type="NCBI Taxonomy" id="182803"/>
    <lineage>
        <taxon>Eukaryota</taxon>
        <taxon>Metazoa</taxon>
        <taxon>Ecdysozoa</taxon>
        <taxon>Arthropoda</taxon>
        <taxon>Chelicerata</taxon>
        <taxon>Arachnida</taxon>
        <taxon>Araneae</taxon>
        <taxon>Araneomorphae</taxon>
        <taxon>Entelegynae</taxon>
        <taxon>Araneoidea</taxon>
        <taxon>Araneidae</taxon>
        <taxon>Araneus</taxon>
    </lineage>
</organism>
<protein>
    <submittedName>
        <fullName evidence="1">Uncharacterized protein</fullName>
    </submittedName>
</protein>
<dbReference type="AlphaFoldDB" id="A0A4Y2GHQ7"/>
<comment type="caution">
    <text evidence="1">The sequence shown here is derived from an EMBL/GenBank/DDBJ whole genome shotgun (WGS) entry which is preliminary data.</text>
</comment>
<sequence>MPYWCEETEKEYRCRLFMPYWCEEQRMDIPEISLPVVRRTEKRTARLLCCHLLGAKEAEKTAVRHALSGAKKQRIGQLNVTLVVKEAEGPARLRMPY</sequence>
<dbReference type="Proteomes" id="UP000499080">
    <property type="component" value="Unassembled WGS sequence"/>
</dbReference>
<keyword evidence="2" id="KW-1185">Reference proteome</keyword>
<accession>A0A4Y2GHQ7</accession>